<evidence type="ECO:0000313" key="3">
    <source>
        <dbReference type="Proteomes" id="UP001374535"/>
    </source>
</evidence>
<dbReference type="EMBL" id="CP144700">
    <property type="protein sequence ID" value="WVZ24830.1"/>
    <property type="molecule type" value="Genomic_DNA"/>
</dbReference>
<evidence type="ECO:0000313" key="2">
    <source>
        <dbReference type="EMBL" id="WVZ24830.1"/>
    </source>
</evidence>
<dbReference type="AlphaFoldDB" id="A0AAQ3PD94"/>
<evidence type="ECO:0000256" key="1">
    <source>
        <dbReference type="SAM" id="MobiDB-lite"/>
    </source>
</evidence>
<proteinExistence type="predicted"/>
<reference evidence="2 3" key="1">
    <citation type="journal article" date="2023" name="Life. Sci Alliance">
        <title>Evolutionary insights into 3D genome organization and epigenetic landscape of Vigna mungo.</title>
        <authorList>
            <person name="Junaid A."/>
            <person name="Singh B."/>
            <person name="Bhatia S."/>
        </authorList>
    </citation>
    <scope>NUCLEOTIDE SEQUENCE [LARGE SCALE GENOMIC DNA]</scope>
    <source>
        <strain evidence="2">Urdbean</strain>
    </source>
</reference>
<gene>
    <name evidence="2" type="ORF">V8G54_003374</name>
</gene>
<dbReference type="Proteomes" id="UP001374535">
    <property type="component" value="Chromosome 1"/>
</dbReference>
<accession>A0AAQ3PD94</accession>
<sequence length="101" mass="10801">MVGYILTVPAQELSTDDVSGSKQVELLEEHIRSSGSDSPVSAAASEQHLPDNKDSSSTQDNYANIGLVRDSSPSYAPSEPQQQDSHDMPGFAVCFFSILPS</sequence>
<dbReference type="PANTHER" id="PTHR47070:SF2">
    <property type="entry name" value="OS06G0206100 PROTEIN"/>
    <property type="match status" value="1"/>
</dbReference>
<feature type="compositionally biased region" description="Polar residues" evidence="1">
    <location>
        <begin position="71"/>
        <end position="83"/>
    </location>
</feature>
<keyword evidence="3" id="KW-1185">Reference proteome</keyword>
<organism evidence="2 3">
    <name type="scientific">Vigna mungo</name>
    <name type="common">Black gram</name>
    <name type="synonym">Phaseolus mungo</name>
    <dbReference type="NCBI Taxonomy" id="3915"/>
    <lineage>
        <taxon>Eukaryota</taxon>
        <taxon>Viridiplantae</taxon>
        <taxon>Streptophyta</taxon>
        <taxon>Embryophyta</taxon>
        <taxon>Tracheophyta</taxon>
        <taxon>Spermatophyta</taxon>
        <taxon>Magnoliopsida</taxon>
        <taxon>eudicotyledons</taxon>
        <taxon>Gunneridae</taxon>
        <taxon>Pentapetalae</taxon>
        <taxon>rosids</taxon>
        <taxon>fabids</taxon>
        <taxon>Fabales</taxon>
        <taxon>Fabaceae</taxon>
        <taxon>Papilionoideae</taxon>
        <taxon>50 kb inversion clade</taxon>
        <taxon>NPAAA clade</taxon>
        <taxon>indigoferoid/millettioid clade</taxon>
        <taxon>Phaseoleae</taxon>
        <taxon>Vigna</taxon>
    </lineage>
</organism>
<protein>
    <submittedName>
        <fullName evidence="2">Uncharacterized protein</fullName>
    </submittedName>
</protein>
<name>A0AAQ3PD94_VIGMU</name>
<feature type="region of interest" description="Disordered" evidence="1">
    <location>
        <begin position="30"/>
        <end position="88"/>
    </location>
</feature>
<dbReference type="PANTHER" id="PTHR47070">
    <property type="entry name" value="HYDROXYPROLINE-RICH GLYCOPROTEIN-LIKE"/>
    <property type="match status" value="1"/>
</dbReference>